<gene>
    <name evidence="1" type="ORF">OHAE_879</name>
</gene>
<name>A0A2P9HLN9_9HYPH</name>
<organism evidence="1 2">
    <name type="scientific">Ochrobactrum soli</name>
    <dbReference type="NCBI Taxonomy" id="2448455"/>
    <lineage>
        <taxon>Bacteria</taxon>
        <taxon>Pseudomonadati</taxon>
        <taxon>Pseudomonadota</taxon>
        <taxon>Alphaproteobacteria</taxon>
        <taxon>Hyphomicrobiales</taxon>
        <taxon>Brucellaceae</taxon>
        <taxon>Brucella/Ochrobactrum group</taxon>
        <taxon>Ochrobactrum</taxon>
    </lineage>
</organism>
<sequence>MTVICAAFDRILLYGNAKPLFSPKALSRPERGPAAGIEQE</sequence>
<reference evidence="2" key="1">
    <citation type="submission" date="2017-12" db="EMBL/GenBank/DDBJ databases">
        <authorList>
            <person name="Diaz M."/>
        </authorList>
    </citation>
    <scope>NUCLEOTIDE SEQUENCE [LARGE SCALE GENOMIC DNA]</scope>
    <source>
        <strain evidence="2">FI11154</strain>
    </source>
</reference>
<dbReference type="EMBL" id="OOFM01000005">
    <property type="protein sequence ID" value="SPL65012.1"/>
    <property type="molecule type" value="Genomic_DNA"/>
</dbReference>
<dbReference type="AlphaFoldDB" id="A0A2P9HLN9"/>
<evidence type="ECO:0000313" key="1">
    <source>
        <dbReference type="EMBL" id="SPL65012.1"/>
    </source>
</evidence>
<accession>A0A2P9HLN9</accession>
<proteinExistence type="predicted"/>
<evidence type="ECO:0000313" key="2">
    <source>
        <dbReference type="Proteomes" id="UP000246073"/>
    </source>
</evidence>
<protein>
    <submittedName>
        <fullName evidence="1">Uncharacterized protein</fullName>
    </submittedName>
</protein>
<dbReference type="Proteomes" id="UP000246073">
    <property type="component" value="Unassembled WGS sequence"/>
</dbReference>